<keyword evidence="6" id="KW-1185">Reference proteome</keyword>
<dbReference type="EC" id="6.-.-.-" evidence="2"/>
<comment type="similarity">
    <text evidence="2">Belongs to the BshC family.</text>
</comment>
<dbReference type="NCBIfam" id="TIGR03998">
    <property type="entry name" value="thiol_BshC"/>
    <property type="match status" value="1"/>
</dbReference>
<name>A0AAP2CH62_9BACT</name>
<dbReference type="EMBL" id="JAHCMY010000002">
    <property type="protein sequence ID" value="MBS9523690.1"/>
    <property type="molecule type" value="Genomic_DNA"/>
</dbReference>
<dbReference type="Pfam" id="PF10079">
    <property type="entry name" value="Rossmann-like_BshC"/>
    <property type="match status" value="1"/>
</dbReference>
<proteinExistence type="inferred from homology"/>
<evidence type="ECO:0000256" key="2">
    <source>
        <dbReference type="HAMAP-Rule" id="MF_01867"/>
    </source>
</evidence>
<dbReference type="Pfam" id="PF24850">
    <property type="entry name" value="CC_BshC"/>
    <property type="match status" value="1"/>
</dbReference>
<dbReference type="RefSeq" id="WP_213944573.1">
    <property type="nucleotide sequence ID" value="NZ_JAHCMY010000002.1"/>
</dbReference>
<dbReference type="InterPro" id="IPR011199">
    <property type="entry name" value="Bacillithiol_biosynth_BshC"/>
</dbReference>
<sequence>MIKATLEPECTGQFSAFFLDYLHQKPSLKPFYNLFPSLENFKKAVQERSFSQEKREVLATALTGQYQKAGLECAAVEKLRDSKTFTVTTGHQLNLMTGPLYFIYKIVSTINLADRLNKEYPDFHFIPVYWMATEDHDFAEINNFNFDGEKYRWESQQTGAVGDFVLDGELKAMLKKWRFLPDFLREAYESSDNLATAVRKYVHHLFGEKGLVIVDGHDSELKKMFAPIMEADILEGKASELVQESTEQLEELGYKTQVYSREINFFYLDKGLRERIVKVGDAYEVLNTELKFTETELRQLIQKNPEKFSPNVIMRPVYQEVILPNLAYLGGPAEVVYWLQLKKSFDLYKVDFPLIMPRNFAMVIDANTSRKIERLGIPLKDIFMSFPVWKKAYVKQHSSHDLTLNDKKEALESLMDEMGMSVKGIHPTLETTSESTKTRMLKIMDHFCKKVVKAEEKNFSEDLGRMQAIKNTLFPKGVPQERYVNLLQFYLQDEQFIEKLFQHFDPLDFNYILLRY</sequence>
<evidence type="ECO:0000313" key="5">
    <source>
        <dbReference type="EMBL" id="MBS9523690.1"/>
    </source>
</evidence>
<dbReference type="Proteomes" id="UP001319104">
    <property type="component" value="Unassembled WGS sequence"/>
</dbReference>
<dbReference type="InterPro" id="IPR055398">
    <property type="entry name" value="Rossmann-like_BshC"/>
</dbReference>
<gene>
    <name evidence="2 5" type="primary">bshC</name>
    <name evidence="5" type="ORF">KI659_06620</name>
</gene>
<dbReference type="AlphaFoldDB" id="A0AAP2CH62"/>
<dbReference type="GO" id="GO:0016874">
    <property type="term" value="F:ligase activity"/>
    <property type="evidence" value="ECO:0007669"/>
    <property type="project" value="UniProtKB-UniRule"/>
</dbReference>
<evidence type="ECO:0000259" key="3">
    <source>
        <dbReference type="Pfam" id="PF10079"/>
    </source>
</evidence>
<evidence type="ECO:0000256" key="1">
    <source>
        <dbReference type="ARBA" id="ARBA00022598"/>
    </source>
</evidence>
<dbReference type="PIRSF" id="PIRSF012535">
    <property type="entry name" value="UCP012535"/>
    <property type="match status" value="1"/>
</dbReference>
<dbReference type="InterPro" id="IPR055399">
    <property type="entry name" value="CC_BshC"/>
</dbReference>
<protein>
    <recommendedName>
        <fullName evidence="2">Putative cysteine ligase BshC</fullName>
        <ecNumber evidence="2">6.-.-.-</ecNumber>
    </recommendedName>
</protein>
<reference evidence="5 6" key="1">
    <citation type="submission" date="2021-05" db="EMBL/GenBank/DDBJ databases">
        <authorList>
            <person name="Zhang Z.D."/>
            <person name="Osman G."/>
        </authorList>
    </citation>
    <scope>NUCLEOTIDE SEQUENCE [LARGE SCALE GENOMIC DNA]</scope>
    <source>
        <strain evidence="5 6">KCTC 32217</strain>
    </source>
</reference>
<evidence type="ECO:0000313" key="6">
    <source>
        <dbReference type="Proteomes" id="UP001319104"/>
    </source>
</evidence>
<comment type="caution">
    <text evidence="5">The sequence shown here is derived from an EMBL/GenBank/DDBJ whole genome shotgun (WGS) entry which is preliminary data.</text>
</comment>
<accession>A0AAP2CH62</accession>
<organism evidence="5 6">
    <name type="scientific">Litoribacter ruber</name>
    <dbReference type="NCBI Taxonomy" id="702568"/>
    <lineage>
        <taxon>Bacteria</taxon>
        <taxon>Pseudomonadati</taxon>
        <taxon>Bacteroidota</taxon>
        <taxon>Cytophagia</taxon>
        <taxon>Cytophagales</taxon>
        <taxon>Cyclobacteriaceae</taxon>
        <taxon>Litoribacter</taxon>
    </lineage>
</organism>
<evidence type="ECO:0000259" key="4">
    <source>
        <dbReference type="Pfam" id="PF24850"/>
    </source>
</evidence>
<feature type="domain" description="Bacillithiol biosynthesis BshC C-terminal coiled-coil" evidence="4">
    <location>
        <begin position="361"/>
        <end position="514"/>
    </location>
</feature>
<keyword evidence="1 2" id="KW-0436">Ligase</keyword>
<dbReference type="HAMAP" id="MF_01867">
    <property type="entry name" value="BshC"/>
    <property type="match status" value="1"/>
</dbReference>
<feature type="domain" description="Bacillithiol biosynthesis BshC N-terminal Rossmann-like" evidence="3">
    <location>
        <begin position="15"/>
        <end position="359"/>
    </location>
</feature>